<feature type="transmembrane region" description="Helical" evidence="1">
    <location>
        <begin position="12"/>
        <end position="34"/>
    </location>
</feature>
<dbReference type="EMBL" id="JBHSBI010000042">
    <property type="protein sequence ID" value="MFC4015228.1"/>
    <property type="molecule type" value="Genomic_DNA"/>
</dbReference>
<evidence type="ECO:0000313" key="3">
    <source>
        <dbReference type="Proteomes" id="UP001595851"/>
    </source>
</evidence>
<dbReference type="Proteomes" id="UP001595851">
    <property type="component" value="Unassembled WGS sequence"/>
</dbReference>
<protein>
    <submittedName>
        <fullName evidence="2">Uncharacterized protein</fullName>
    </submittedName>
</protein>
<proteinExistence type="predicted"/>
<keyword evidence="1" id="KW-0472">Membrane</keyword>
<evidence type="ECO:0000256" key="1">
    <source>
        <dbReference type="SAM" id="Phobius"/>
    </source>
</evidence>
<evidence type="ECO:0000313" key="2">
    <source>
        <dbReference type="EMBL" id="MFC4015228.1"/>
    </source>
</evidence>
<comment type="caution">
    <text evidence="2">The sequence shown here is derived from an EMBL/GenBank/DDBJ whole genome shotgun (WGS) entry which is preliminary data.</text>
</comment>
<gene>
    <name evidence="2" type="ORF">ACFOY2_49005</name>
</gene>
<dbReference type="RefSeq" id="WP_379535046.1">
    <property type="nucleotide sequence ID" value="NZ_JBHSBI010000042.1"/>
</dbReference>
<name>A0ABV8GMS6_9ACTN</name>
<keyword evidence="1" id="KW-0812">Transmembrane</keyword>
<keyword evidence="3" id="KW-1185">Reference proteome</keyword>
<organism evidence="2 3">
    <name type="scientific">Nonomuraea purpurea</name>
    <dbReference type="NCBI Taxonomy" id="1849276"/>
    <lineage>
        <taxon>Bacteria</taxon>
        <taxon>Bacillati</taxon>
        <taxon>Actinomycetota</taxon>
        <taxon>Actinomycetes</taxon>
        <taxon>Streptosporangiales</taxon>
        <taxon>Streptosporangiaceae</taxon>
        <taxon>Nonomuraea</taxon>
    </lineage>
</organism>
<accession>A0ABV8GMS6</accession>
<reference evidence="3" key="1">
    <citation type="journal article" date="2019" name="Int. J. Syst. Evol. Microbiol.">
        <title>The Global Catalogue of Microorganisms (GCM) 10K type strain sequencing project: providing services to taxonomists for standard genome sequencing and annotation.</title>
        <authorList>
            <consortium name="The Broad Institute Genomics Platform"/>
            <consortium name="The Broad Institute Genome Sequencing Center for Infectious Disease"/>
            <person name="Wu L."/>
            <person name="Ma J."/>
        </authorList>
    </citation>
    <scope>NUCLEOTIDE SEQUENCE [LARGE SCALE GENOMIC DNA]</scope>
    <source>
        <strain evidence="3">TBRC 1276</strain>
    </source>
</reference>
<keyword evidence="1" id="KW-1133">Transmembrane helix</keyword>
<sequence>MNIGTPEALYLLVMWVIAPVVFLFFVYWVVRLAIRHEGRRESRTRGSRDGF</sequence>